<dbReference type="Pfam" id="PF23493">
    <property type="entry name" value="CysS_C"/>
    <property type="match status" value="1"/>
</dbReference>
<evidence type="ECO:0000259" key="15">
    <source>
        <dbReference type="SMART" id="SM00840"/>
    </source>
</evidence>
<protein>
    <recommendedName>
        <fullName evidence="13">Cysteine--tRNA ligase</fullName>
        <ecNumber evidence="13">6.1.1.16</ecNumber>
    </recommendedName>
    <alternativeName>
        <fullName evidence="13">Cysteinyl-tRNA synthetase</fullName>
        <shortName evidence="13">CysRS</shortName>
    </alternativeName>
</protein>
<keyword evidence="8 13" id="KW-0862">Zinc</keyword>
<evidence type="ECO:0000256" key="13">
    <source>
        <dbReference type="HAMAP-Rule" id="MF_00041"/>
    </source>
</evidence>
<comment type="caution">
    <text evidence="16">The sequence shown here is derived from an EMBL/GenBank/DDBJ whole genome shotgun (WGS) entry which is preliminary data.</text>
</comment>
<dbReference type="GO" id="GO:0005524">
    <property type="term" value="F:ATP binding"/>
    <property type="evidence" value="ECO:0007669"/>
    <property type="project" value="UniProtKB-UniRule"/>
</dbReference>
<dbReference type="Pfam" id="PF01406">
    <property type="entry name" value="tRNA-synt_1e"/>
    <property type="match status" value="1"/>
</dbReference>
<feature type="binding site" evidence="13">
    <location>
        <position position="209"/>
    </location>
    <ligand>
        <name>Zn(2+)</name>
        <dbReference type="ChEBI" id="CHEBI:29105"/>
    </ligand>
</feature>
<evidence type="ECO:0000256" key="8">
    <source>
        <dbReference type="ARBA" id="ARBA00022833"/>
    </source>
</evidence>
<name>A0A2M7T7V0_9ACTN</name>
<evidence type="ECO:0000256" key="14">
    <source>
        <dbReference type="SAM" id="Coils"/>
    </source>
</evidence>
<dbReference type="EC" id="6.1.1.16" evidence="13"/>
<evidence type="ECO:0000256" key="11">
    <source>
        <dbReference type="ARBA" id="ARBA00023146"/>
    </source>
</evidence>
<evidence type="ECO:0000256" key="4">
    <source>
        <dbReference type="ARBA" id="ARBA00022490"/>
    </source>
</evidence>
<evidence type="ECO:0000256" key="10">
    <source>
        <dbReference type="ARBA" id="ARBA00022917"/>
    </source>
</evidence>
<reference evidence="17" key="1">
    <citation type="submission" date="2017-09" db="EMBL/GenBank/DDBJ databases">
        <title>Depth-based differentiation of microbial function through sediment-hosted aquifers and enrichment of novel symbionts in the deep terrestrial subsurface.</title>
        <authorList>
            <person name="Probst A.J."/>
            <person name="Ladd B."/>
            <person name="Jarett J.K."/>
            <person name="Geller-Mcgrath D.E."/>
            <person name="Sieber C.M.K."/>
            <person name="Emerson J.B."/>
            <person name="Anantharaman K."/>
            <person name="Thomas B.C."/>
            <person name="Malmstrom R."/>
            <person name="Stieglmeier M."/>
            <person name="Klingl A."/>
            <person name="Woyke T."/>
            <person name="Ryan C.M."/>
            <person name="Banfield J.F."/>
        </authorList>
    </citation>
    <scope>NUCLEOTIDE SEQUENCE [LARGE SCALE GENOMIC DNA]</scope>
</reference>
<dbReference type="EMBL" id="PFNG01000139">
    <property type="protein sequence ID" value="PIZ38726.1"/>
    <property type="molecule type" value="Genomic_DNA"/>
</dbReference>
<feature type="domain" description="Cysteinyl-tRNA synthetase class Ia DALR" evidence="15">
    <location>
        <begin position="358"/>
        <end position="427"/>
    </location>
</feature>
<feature type="binding site" evidence="13">
    <location>
        <position position="234"/>
    </location>
    <ligand>
        <name>Zn(2+)</name>
        <dbReference type="ChEBI" id="CHEBI:29105"/>
    </ligand>
</feature>
<proteinExistence type="inferred from homology"/>
<dbReference type="AlphaFoldDB" id="A0A2M7T7V0"/>
<dbReference type="GO" id="GO:0005829">
    <property type="term" value="C:cytosol"/>
    <property type="evidence" value="ECO:0007669"/>
    <property type="project" value="TreeGrafter"/>
</dbReference>
<evidence type="ECO:0000256" key="7">
    <source>
        <dbReference type="ARBA" id="ARBA00022741"/>
    </source>
</evidence>
<keyword evidence="6 13" id="KW-0479">Metal-binding</keyword>
<organism evidence="16 17">
    <name type="scientific">Candidatus Aquicultor secundus</name>
    <dbReference type="NCBI Taxonomy" id="1973895"/>
    <lineage>
        <taxon>Bacteria</taxon>
        <taxon>Bacillati</taxon>
        <taxon>Actinomycetota</taxon>
        <taxon>Candidatus Aquicultoria</taxon>
        <taxon>Candidatus Aquicultorales</taxon>
        <taxon>Candidatus Aquicultoraceae</taxon>
        <taxon>Candidatus Aquicultor</taxon>
    </lineage>
</organism>
<evidence type="ECO:0000256" key="2">
    <source>
        <dbReference type="ARBA" id="ARBA00005594"/>
    </source>
</evidence>
<dbReference type="GO" id="GO:0004817">
    <property type="term" value="F:cysteine-tRNA ligase activity"/>
    <property type="evidence" value="ECO:0007669"/>
    <property type="project" value="UniProtKB-UniRule"/>
</dbReference>
<dbReference type="InterPro" id="IPR015273">
    <property type="entry name" value="Cys-tRNA-synt_Ia_DALR"/>
</dbReference>
<dbReference type="Gene3D" id="1.20.120.1910">
    <property type="entry name" value="Cysteine-tRNA ligase, C-terminal anti-codon recognition domain"/>
    <property type="match status" value="1"/>
</dbReference>
<feature type="short sequence motif" description="'HIGH' region" evidence="13">
    <location>
        <begin position="31"/>
        <end position="41"/>
    </location>
</feature>
<dbReference type="InterPro" id="IPR024909">
    <property type="entry name" value="Cys-tRNA/MSH_ligase"/>
</dbReference>
<evidence type="ECO:0000256" key="5">
    <source>
        <dbReference type="ARBA" id="ARBA00022598"/>
    </source>
</evidence>
<dbReference type="InterPro" id="IPR014729">
    <property type="entry name" value="Rossmann-like_a/b/a_fold"/>
</dbReference>
<comment type="subunit">
    <text evidence="3 13">Monomer.</text>
</comment>
<evidence type="ECO:0000313" key="16">
    <source>
        <dbReference type="EMBL" id="PIZ38726.1"/>
    </source>
</evidence>
<comment type="similarity">
    <text evidence="2 13">Belongs to the class-I aminoacyl-tRNA synthetase family.</text>
</comment>
<dbReference type="GO" id="GO:0008270">
    <property type="term" value="F:zinc ion binding"/>
    <property type="evidence" value="ECO:0007669"/>
    <property type="project" value="UniProtKB-UniRule"/>
</dbReference>
<dbReference type="RefSeq" id="WP_286678834.1">
    <property type="nucleotide sequence ID" value="NZ_MNXI01000107.1"/>
</dbReference>
<feature type="binding site" evidence="13">
    <location>
        <position position="269"/>
    </location>
    <ligand>
        <name>ATP</name>
        <dbReference type="ChEBI" id="CHEBI:30616"/>
    </ligand>
</feature>
<keyword evidence="14" id="KW-0175">Coiled coil</keyword>
<keyword evidence="7 13" id="KW-0547">Nucleotide-binding</keyword>
<gene>
    <name evidence="13" type="primary">cysS</name>
    <name evidence="16" type="ORF">COY37_05800</name>
</gene>
<dbReference type="PANTHER" id="PTHR10890:SF3">
    <property type="entry name" value="CYSTEINE--TRNA LIGASE, CYTOPLASMIC"/>
    <property type="match status" value="1"/>
</dbReference>
<accession>A0A2M7T7V0</accession>
<feature type="short sequence motif" description="'KMSKS' region" evidence="13">
    <location>
        <begin position="266"/>
        <end position="270"/>
    </location>
</feature>
<dbReference type="GO" id="GO:0006423">
    <property type="term" value="P:cysteinyl-tRNA aminoacylation"/>
    <property type="evidence" value="ECO:0007669"/>
    <property type="project" value="UniProtKB-UniRule"/>
</dbReference>
<dbReference type="HAMAP" id="MF_00041">
    <property type="entry name" value="Cys_tRNA_synth"/>
    <property type="match status" value="1"/>
</dbReference>
<dbReference type="PRINTS" id="PR00983">
    <property type="entry name" value="TRNASYNTHCYS"/>
</dbReference>
<evidence type="ECO:0000256" key="12">
    <source>
        <dbReference type="ARBA" id="ARBA00047398"/>
    </source>
</evidence>
<keyword evidence="4 13" id="KW-0963">Cytoplasm</keyword>
<dbReference type="Gene3D" id="3.40.50.620">
    <property type="entry name" value="HUPs"/>
    <property type="match status" value="1"/>
</dbReference>
<keyword evidence="5 13" id="KW-0436">Ligase</keyword>
<evidence type="ECO:0000256" key="1">
    <source>
        <dbReference type="ARBA" id="ARBA00004496"/>
    </source>
</evidence>
<dbReference type="InterPro" id="IPR015803">
    <property type="entry name" value="Cys-tRNA-ligase"/>
</dbReference>
<comment type="catalytic activity">
    <reaction evidence="12 13">
        <text>tRNA(Cys) + L-cysteine + ATP = L-cysteinyl-tRNA(Cys) + AMP + diphosphate</text>
        <dbReference type="Rhea" id="RHEA:17773"/>
        <dbReference type="Rhea" id="RHEA-COMP:9661"/>
        <dbReference type="Rhea" id="RHEA-COMP:9679"/>
        <dbReference type="ChEBI" id="CHEBI:30616"/>
        <dbReference type="ChEBI" id="CHEBI:33019"/>
        <dbReference type="ChEBI" id="CHEBI:35235"/>
        <dbReference type="ChEBI" id="CHEBI:78442"/>
        <dbReference type="ChEBI" id="CHEBI:78517"/>
        <dbReference type="ChEBI" id="CHEBI:456215"/>
        <dbReference type="EC" id="6.1.1.16"/>
    </reaction>
</comment>
<dbReference type="SUPFAM" id="SSF52374">
    <property type="entry name" value="Nucleotidylyl transferase"/>
    <property type="match status" value="1"/>
</dbReference>
<feature type="binding site" evidence="13">
    <location>
        <position position="238"/>
    </location>
    <ligand>
        <name>Zn(2+)</name>
        <dbReference type="ChEBI" id="CHEBI:29105"/>
    </ligand>
</feature>
<dbReference type="CDD" id="cd00672">
    <property type="entry name" value="CysRS_core"/>
    <property type="match status" value="1"/>
</dbReference>
<dbReference type="InterPro" id="IPR032678">
    <property type="entry name" value="tRNA-synt_1_cat_dom"/>
</dbReference>
<dbReference type="PANTHER" id="PTHR10890">
    <property type="entry name" value="CYSTEINYL-TRNA SYNTHETASE"/>
    <property type="match status" value="1"/>
</dbReference>
<keyword evidence="11 13" id="KW-0030">Aminoacyl-tRNA synthetase</keyword>
<dbReference type="NCBIfam" id="TIGR00435">
    <property type="entry name" value="cysS"/>
    <property type="match status" value="1"/>
</dbReference>
<dbReference type="SMART" id="SM00840">
    <property type="entry name" value="DALR_2"/>
    <property type="match status" value="1"/>
</dbReference>
<dbReference type="Proteomes" id="UP000230956">
    <property type="component" value="Unassembled WGS sequence"/>
</dbReference>
<evidence type="ECO:0000313" key="17">
    <source>
        <dbReference type="Proteomes" id="UP000230956"/>
    </source>
</evidence>
<feature type="coiled-coil region" evidence="14">
    <location>
        <begin position="309"/>
        <end position="365"/>
    </location>
</feature>
<dbReference type="Pfam" id="PF09190">
    <property type="entry name" value="DALR_2"/>
    <property type="match status" value="1"/>
</dbReference>
<keyword evidence="9 13" id="KW-0067">ATP-binding</keyword>
<keyword evidence="10 13" id="KW-0648">Protein biosynthesis</keyword>
<dbReference type="InterPro" id="IPR009080">
    <property type="entry name" value="tRNAsynth_Ia_anticodon-bd"/>
</dbReference>
<dbReference type="SUPFAM" id="SSF47323">
    <property type="entry name" value="Anticodon-binding domain of a subclass of class I aminoacyl-tRNA synthetases"/>
    <property type="match status" value="1"/>
</dbReference>
<feature type="binding site" evidence="13">
    <location>
        <position position="29"/>
    </location>
    <ligand>
        <name>Zn(2+)</name>
        <dbReference type="ChEBI" id="CHEBI:29105"/>
    </ligand>
</feature>
<dbReference type="InterPro" id="IPR056411">
    <property type="entry name" value="CysS_C"/>
</dbReference>
<dbReference type="FunFam" id="3.40.50.620:FF:000009">
    <property type="entry name" value="Cysteine--tRNA ligase"/>
    <property type="match status" value="1"/>
</dbReference>
<evidence type="ECO:0000256" key="9">
    <source>
        <dbReference type="ARBA" id="ARBA00022840"/>
    </source>
</evidence>
<sequence length="500" mass="56747">MSLKVYNTMSREKEEFIPRYAGKVGMYVCGPTVYNYIHIGNGRTYLSFDIIYRYLKYKGYAVTYVRNLTDVDDKIINKANEEGVAPSEVAERYSEAFDEDTTNMRLVRPTIIPKATEHIKEMIEIIEGLIEKGLAYVIDGDVYYEIAKFPEYGKLAHRDLEDMRAGERVEIDPRKHHPMDFAVWKSAKPGEPSWDSPWGKGRPGWHIECSAMSLKYLGVTFDIHGGGRDLIFPHHENEIAQTEGYTGKKFVKYWLHGGMVNIGDEKMAKSLGNIILVRDLLKEYDRNVLRLLALGTQYRSPINFGTDKLKESETAYERLLNVRRRIEDALGAMTVTRMPEKVEQIDRLEGAIDEAKKKFIESMDDDFNTAAALAAVFELVKETNTFIEAYGEMSMHAQDILKKADAMLLELSGAVGLNLTLPGAEEVDKKLPDTIFDLAGDVLGSTDNKGKSELVDEILERRNIARKEKDFATADKIRNGLTQMGIEIEDTPLGSRWKLK</sequence>
<comment type="subcellular location">
    <subcellularLocation>
        <location evidence="1 13">Cytoplasm</location>
    </subcellularLocation>
</comment>
<evidence type="ECO:0000256" key="3">
    <source>
        <dbReference type="ARBA" id="ARBA00011245"/>
    </source>
</evidence>
<evidence type="ECO:0000256" key="6">
    <source>
        <dbReference type="ARBA" id="ARBA00022723"/>
    </source>
</evidence>
<comment type="cofactor">
    <cofactor evidence="13">
        <name>Zn(2+)</name>
        <dbReference type="ChEBI" id="CHEBI:29105"/>
    </cofactor>
    <text evidence="13">Binds 1 zinc ion per subunit.</text>
</comment>